<dbReference type="PANTHER" id="PTHR42925:SF2">
    <property type="entry name" value="NA+ DRIVEN MULTIDRUG EFFLUX PUMP"/>
    <property type="match status" value="1"/>
</dbReference>
<dbReference type="PANTHER" id="PTHR42925">
    <property type="entry name" value="MULTIDRUG AND TOXIN EFFLUX PROTEIN MATE FAMILY"/>
    <property type="match status" value="1"/>
</dbReference>
<feature type="transmembrane region" description="Helical" evidence="7">
    <location>
        <begin position="135"/>
        <end position="157"/>
    </location>
</feature>
<organism evidence="8 9">
    <name type="scientific">Treponema saccharophilum DSM 2985</name>
    <dbReference type="NCBI Taxonomy" id="907348"/>
    <lineage>
        <taxon>Bacteria</taxon>
        <taxon>Pseudomonadati</taxon>
        <taxon>Spirochaetota</taxon>
        <taxon>Spirochaetia</taxon>
        <taxon>Spirochaetales</taxon>
        <taxon>Treponemataceae</taxon>
        <taxon>Treponema</taxon>
    </lineage>
</organism>
<reference evidence="8 9" key="1">
    <citation type="submission" date="2011-09" db="EMBL/GenBank/DDBJ databases">
        <title>The draft genome of Treponema saccharophilum DSM 2985.</title>
        <authorList>
            <consortium name="US DOE Joint Genome Institute (JGI-PGF)"/>
            <person name="Lucas S."/>
            <person name="Copeland A."/>
            <person name="Lapidus A."/>
            <person name="Glavina del Rio T."/>
            <person name="Dalin E."/>
            <person name="Tice H."/>
            <person name="Bruce D."/>
            <person name="Goodwin L."/>
            <person name="Pitluck S."/>
            <person name="Peters L."/>
            <person name="Kyrpides N."/>
            <person name="Mavromatis K."/>
            <person name="Ivanova N."/>
            <person name="Markowitz V."/>
            <person name="Cheng J.-F."/>
            <person name="Hugenholtz P."/>
            <person name="Woyke T."/>
            <person name="Wu D."/>
            <person name="Gronow S."/>
            <person name="Wellnitz S."/>
            <person name="Brambilla E."/>
            <person name="Klenk H.-P."/>
            <person name="Eisen J.A."/>
        </authorList>
    </citation>
    <scope>NUCLEOTIDE SEQUENCE [LARGE SCALE GENOMIC DNA]</scope>
    <source>
        <strain evidence="8 9">DSM 2985</strain>
    </source>
</reference>
<dbReference type="eggNOG" id="COG0534">
    <property type="taxonomic scope" value="Bacteria"/>
</dbReference>
<evidence type="ECO:0000256" key="2">
    <source>
        <dbReference type="ARBA" id="ARBA00022448"/>
    </source>
</evidence>
<gene>
    <name evidence="8" type="ORF">TresaDRAFT_1128</name>
</gene>
<evidence type="ECO:0000256" key="3">
    <source>
        <dbReference type="ARBA" id="ARBA00022475"/>
    </source>
</evidence>
<keyword evidence="2" id="KW-0813">Transport</keyword>
<dbReference type="GO" id="GO:0042910">
    <property type="term" value="F:xenobiotic transmembrane transporter activity"/>
    <property type="evidence" value="ECO:0007669"/>
    <property type="project" value="InterPro"/>
</dbReference>
<feature type="transmembrane region" description="Helical" evidence="7">
    <location>
        <begin position="249"/>
        <end position="271"/>
    </location>
</feature>
<dbReference type="STRING" id="907348.TresaDRAFT_1128"/>
<evidence type="ECO:0000256" key="7">
    <source>
        <dbReference type="SAM" id="Phobius"/>
    </source>
</evidence>
<dbReference type="PIRSF" id="PIRSF006603">
    <property type="entry name" value="DinF"/>
    <property type="match status" value="1"/>
</dbReference>
<dbReference type="NCBIfam" id="TIGR00797">
    <property type="entry name" value="matE"/>
    <property type="match status" value="1"/>
</dbReference>
<dbReference type="Proteomes" id="UP000003571">
    <property type="component" value="Unassembled WGS sequence"/>
</dbReference>
<dbReference type="GO" id="GO:0005886">
    <property type="term" value="C:plasma membrane"/>
    <property type="evidence" value="ECO:0007669"/>
    <property type="project" value="UniProtKB-SubCell"/>
</dbReference>
<dbReference type="CDD" id="cd13134">
    <property type="entry name" value="MATE_like_8"/>
    <property type="match status" value="1"/>
</dbReference>
<feature type="transmembrane region" description="Helical" evidence="7">
    <location>
        <begin position="93"/>
        <end position="115"/>
    </location>
</feature>
<name>H7ELH8_9SPIR</name>
<accession>H7ELH8</accession>
<keyword evidence="9" id="KW-1185">Reference proteome</keyword>
<dbReference type="AlphaFoldDB" id="H7ELH8"/>
<dbReference type="EMBL" id="AGRW01000049">
    <property type="protein sequence ID" value="EIC01519.1"/>
    <property type="molecule type" value="Genomic_DNA"/>
</dbReference>
<keyword evidence="3" id="KW-1003">Cell membrane</keyword>
<feature type="transmembrane region" description="Helical" evidence="7">
    <location>
        <begin position="325"/>
        <end position="352"/>
    </location>
</feature>
<dbReference type="GO" id="GO:0015297">
    <property type="term" value="F:antiporter activity"/>
    <property type="evidence" value="ECO:0007669"/>
    <property type="project" value="InterPro"/>
</dbReference>
<feature type="transmembrane region" description="Helical" evidence="7">
    <location>
        <begin position="283"/>
        <end position="304"/>
    </location>
</feature>
<dbReference type="Pfam" id="PF01554">
    <property type="entry name" value="MatE"/>
    <property type="match status" value="2"/>
</dbReference>
<dbReference type="PATRIC" id="fig|907348.3.peg.1766"/>
<comment type="subcellular location">
    <subcellularLocation>
        <location evidence="1">Cell membrane</location>
        <topology evidence="1">Multi-pass membrane protein</topology>
    </subcellularLocation>
</comment>
<keyword evidence="6 7" id="KW-0472">Membrane</keyword>
<dbReference type="InterPro" id="IPR047135">
    <property type="entry name" value="YsiQ"/>
</dbReference>
<keyword evidence="4 7" id="KW-0812">Transmembrane</keyword>
<dbReference type="InterPro" id="IPR002528">
    <property type="entry name" value="MATE_fam"/>
</dbReference>
<sequence length="452" mass="49603">MSMDFSKYSPREFYRKLFSLMVPIAFQSFMVAAVNASDALMLARLDQVSLSAVSLATQVAFIANMFLLSFNSGLSIFAAQYWGKNDIGSIERIFAYVLRSSALVSALFSFASLFFPELLMKAYTSDEELIREGCVYLRAVSPTFLMAGVSQIFLCVLKNSEHALSATVITSVSVVLNIVLNAVFIYGMLFFPRMGIKGAALATVVSRTVELVWSVAMNARRGSVRLRLSYFLRVDAVLRRDFWHYSYPVLVNQIVWGVGFSMYSVIMGHLGSDAVAANSISNIVKNLVTCLSSGISAGGGIMIGNELGRGNLERAKIYGSKICHIAIGVGAAMGIVIVLLIPFVLSIVSMSAEAAHYLKWMLVMCSYNMIGKSSNVATNCGIFPAGGDAKFSMICDSVTMWAVCVPAGLLAAFVFHAPVLLVFFIINLDEMVKLPAIFIYYKKYRWLRNITR</sequence>
<evidence type="ECO:0000313" key="9">
    <source>
        <dbReference type="Proteomes" id="UP000003571"/>
    </source>
</evidence>
<keyword evidence="5 7" id="KW-1133">Transmembrane helix</keyword>
<evidence type="ECO:0000256" key="6">
    <source>
        <dbReference type="ARBA" id="ARBA00023136"/>
    </source>
</evidence>
<evidence type="ECO:0000256" key="4">
    <source>
        <dbReference type="ARBA" id="ARBA00022692"/>
    </source>
</evidence>
<evidence type="ECO:0000256" key="5">
    <source>
        <dbReference type="ARBA" id="ARBA00022989"/>
    </source>
</evidence>
<feature type="transmembrane region" description="Helical" evidence="7">
    <location>
        <begin position="400"/>
        <end position="426"/>
    </location>
</feature>
<feature type="transmembrane region" description="Helical" evidence="7">
    <location>
        <begin position="164"/>
        <end position="187"/>
    </location>
</feature>
<dbReference type="InterPro" id="IPR048279">
    <property type="entry name" value="MdtK-like"/>
</dbReference>
<protein>
    <submittedName>
        <fullName evidence="8">MATE efflux family protein</fullName>
    </submittedName>
</protein>
<evidence type="ECO:0000313" key="8">
    <source>
        <dbReference type="EMBL" id="EIC01519.1"/>
    </source>
</evidence>
<comment type="caution">
    <text evidence="8">The sequence shown here is derived from an EMBL/GenBank/DDBJ whole genome shotgun (WGS) entry which is preliminary data.</text>
</comment>
<proteinExistence type="predicted"/>
<feature type="transmembrane region" description="Helical" evidence="7">
    <location>
        <begin position="60"/>
        <end position="81"/>
    </location>
</feature>
<evidence type="ECO:0000256" key="1">
    <source>
        <dbReference type="ARBA" id="ARBA00004651"/>
    </source>
</evidence>